<dbReference type="STRING" id="1630136.AS592_02335"/>
<dbReference type="AlphaFoldDB" id="A0A151CIF8"/>
<dbReference type="CDD" id="cd20625">
    <property type="entry name" value="CYP164-like"/>
    <property type="match status" value="1"/>
</dbReference>
<protein>
    <recommendedName>
        <fullName evidence="10">Cytochrome</fullName>
    </recommendedName>
</protein>
<evidence type="ECO:0000313" key="9">
    <source>
        <dbReference type="Proteomes" id="UP000075359"/>
    </source>
</evidence>
<keyword evidence="5 7" id="KW-0408">Iron</keyword>
<dbReference type="GO" id="GO:0004497">
    <property type="term" value="F:monooxygenase activity"/>
    <property type="evidence" value="ECO:0007669"/>
    <property type="project" value="UniProtKB-KW"/>
</dbReference>
<sequence>MNYELDFSNPDFLENPYPYYKKLRALDNPIWVPQAAEMPSSSKGIWFFSRYDDAVTILKQSISISNDVSKVRSESETNPFFMHMLNRDGTDHARLRGLVSKFFSVRYIKSIESHMAKVVEDLLDTIETKKTVDLISDFAEQVPFGVIANIIGIPVTDMPKIREWIILIGDGFDTMLITEDIIKKQQQALLDFLKYLRHLIKDEQFDKESMLYSLLQAKEEGEINEDELIGMVGFILGAGHESTIGLIGNGLWLLLSHPEQWQLLVKRPDLIPQAIEEALRFESPLQRSNFRIAEKDIDINGFKVKSGEQISVIIAAANHDENIFDDAESFNILRNPNPHIAFGVGIHNCLGKQLARIEVRIAFEKLIARFPNMKLQSTVPKWRRNTFFRALNELVVTP</sequence>
<evidence type="ECO:0008006" key="10">
    <source>
        <dbReference type="Google" id="ProtNLM"/>
    </source>
</evidence>
<evidence type="ECO:0000256" key="1">
    <source>
        <dbReference type="ARBA" id="ARBA00010617"/>
    </source>
</evidence>
<keyword evidence="4 7" id="KW-0560">Oxidoreductase</keyword>
<dbReference type="InterPro" id="IPR036396">
    <property type="entry name" value="Cyt_P450_sf"/>
</dbReference>
<keyword evidence="2 7" id="KW-0349">Heme</keyword>
<comment type="similarity">
    <text evidence="1 7">Belongs to the cytochrome P450 family.</text>
</comment>
<dbReference type="PRINTS" id="PR00385">
    <property type="entry name" value="P450"/>
</dbReference>
<evidence type="ECO:0000256" key="3">
    <source>
        <dbReference type="ARBA" id="ARBA00022723"/>
    </source>
</evidence>
<dbReference type="InterPro" id="IPR002397">
    <property type="entry name" value="Cyt_P450_B"/>
</dbReference>
<reference evidence="8 9" key="1">
    <citation type="submission" date="2015-11" db="EMBL/GenBank/DDBJ databases">
        <title>Draft genome of Sulfurovum riftiae 1812E, a member of the Epsilonproteobacteria isolated from the tube of the deep-sea hydrothermal vent tubewom Riftia pachyptila.</title>
        <authorList>
            <person name="Vetriani C."/>
            <person name="Giovannelli D."/>
        </authorList>
    </citation>
    <scope>NUCLEOTIDE SEQUENCE [LARGE SCALE GENOMIC DNA]</scope>
    <source>
        <strain evidence="8 9">1812E</strain>
    </source>
</reference>
<dbReference type="PROSITE" id="PS00086">
    <property type="entry name" value="CYTOCHROME_P450"/>
    <property type="match status" value="1"/>
</dbReference>
<dbReference type="FunFam" id="1.10.630.10:FF:000018">
    <property type="entry name" value="Cytochrome P450 monooxygenase"/>
    <property type="match status" value="1"/>
</dbReference>
<dbReference type="Pfam" id="PF00067">
    <property type="entry name" value="p450"/>
    <property type="match status" value="1"/>
</dbReference>
<name>A0A151CIF8_9BACT</name>
<dbReference type="EMBL" id="LNKT01000006">
    <property type="protein sequence ID" value="KYJ87043.1"/>
    <property type="molecule type" value="Genomic_DNA"/>
</dbReference>
<dbReference type="GO" id="GO:0005506">
    <property type="term" value="F:iron ion binding"/>
    <property type="evidence" value="ECO:0007669"/>
    <property type="project" value="InterPro"/>
</dbReference>
<evidence type="ECO:0000256" key="5">
    <source>
        <dbReference type="ARBA" id="ARBA00023004"/>
    </source>
</evidence>
<dbReference type="Proteomes" id="UP000075359">
    <property type="component" value="Unassembled WGS sequence"/>
</dbReference>
<evidence type="ECO:0000256" key="6">
    <source>
        <dbReference type="ARBA" id="ARBA00023033"/>
    </source>
</evidence>
<dbReference type="GO" id="GO:0016705">
    <property type="term" value="F:oxidoreductase activity, acting on paired donors, with incorporation or reduction of molecular oxygen"/>
    <property type="evidence" value="ECO:0007669"/>
    <property type="project" value="InterPro"/>
</dbReference>
<accession>A0A151CIF8</accession>
<evidence type="ECO:0000313" key="8">
    <source>
        <dbReference type="EMBL" id="KYJ87043.1"/>
    </source>
</evidence>
<evidence type="ECO:0000256" key="2">
    <source>
        <dbReference type="ARBA" id="ARBA00022617"/>
    </source>
</evidence>
<dbReference type="SUPFAM" id="SSF48264">
    <property type="entry name" value="Cytochrome P450"/>
    <property type="match status" value="1"/>
</dbReference>
<dbReference type="InterPro" id="IPR001128">
    <property type="entry name" value="Cyt_P450"/>
</dbReference>
<gene>
    <name evidence="8" type="ORF">AS592_02335</name>
</gene>
<evidence type="ECO:0000256" key="7">
    <source>
        <dbReference type="RuleBase" id="RU000461"/>
    </source>
</evidence>
<dbReference type="PANTHER" id="PTHR46696">
    <property type="entry name" value="P450, PUTATIVE (EUROFUNG)-RELATED"/>
    <property type="match status" value="1"/>
</dbReference>
<dbReference type="PRINTS" id="PR00359">
    <property type="entry name" value="BP450"/>
</dbReference>
<dbReference type="OrthoDB" id="4511384at2"/>
<dbReference type="GO" id="GO:0020037">
    <property type="term" value="F:heme binding"/>
    <property type="evidence" value="ECO:0007669"/>
    <property type="project" value="InterPro"/>
</dbReference>
<dbReference type="Gene3D" id="1.10.630.10">
    <property type="entry name" value="Cytochrome P450"/>
    <property type="match status" value="1"/>
</dbReference>
<dbReference type="RefSeq" id="WP_067329441.1">
    <property type="nucleotide sequence ID" value="NZ_LNKT01000006.1"/>
</dbReference>
<dbReference type="PANTHER" id="PTHR46696:SF1">
    <property type="entry name" value="CYTOCHROME P450 YJIB-RELATED"/>
    <property type="match status" value="1"/>
</dbReference>
<keyword evidence="3 7" id="KW-0479">Metal-binding</keyword>
<dbReference type="InterPro" id="IPR017972">
    <property type="entry name" value="Cyt_P450_CS"/>
</dbReference>
<evidence type="ECO:0000256" key="4">
    <source>
        <dbReference type="ARBA" id="ARBA00023002"/>
    </source>
</evidence>
<keyword evidence="9" id="KW-1185">Reference proteome</keyword>
<keyword evidence="6 7" id="KW-0503">Monooxygenase</keyword>
<organism evidence="8 9">
    <name type="scientific">Sulfurovum riftiae</name>
    <dbReference type="NCBI Taxonomy" id="1630136"/>
    <lineage>
        <taxon>Bacteria</taxon>
        <taxon>Pseudomonadati</taxon>
        <taxon>Campylobacterota</taxon>
        <taxon>Epsilonproteobacteria</taxon>
        <taxon>Campylobacterales</taxon>
        <taxon>Sulfurovaceae</taxon>
        <taxon>Sulfurovum</taxon>
    </lineage>
</organism>
<proteinExistence type="inferred from homology"/>
<comment type="caution">
    <text evidence="8">The sequence shown here is derived from an EMBL/GenBank/DDBJ whole genome shotgun (WGS) entry which is preliminary data.</text>
</comment>